<comment type="caution">
    <text evidence="1">The sequence shown here is derived from an EMBL/GenBank/DDBJ whole genome shotgun (WGS) entry which is preliminary data.</text>
</comment>
<dbReference type="RefSeq" id="WP_330089130.1">
    <property type="nucleotide sequence ID" value="NZ_JAUHLI010000006.1"/>
</dbReference>
<dbReference type="CDD" id="cd02513">
    <property type="entry name" value="CMP-NeuAc_Synthase"/>
    <property type="match status" value="1"/>
</dbReference>
<reference evidence="1 2" key="1">
    <citation type="submission" date="2023-07" db="EMBL/GenBank/DDBJ databases">
        <title>Alkalimonas sp., MEB108 novel, alkaliphilic bacterium isolated from Lonar Lake, India.</title>
        <authorList>
            <person name="Joshi A."/>
            <person name="Thite S."/>
        </authorList>
    </citation>
    <scope>NUCLEOTIDE SEQUENCE [LARGE SCALE GENOMIC DNA]</scope>
    <source>
        <strain evidence="1 2">MEB108</strain>
    </source>
</reference>
<dbReference type="InterPro" id="IPR020039">
    <property type="entry name" value="PseF"/>
</dbReference>
<dbReference type="Pfam" id="PF02348">
    <property type="entry name" value="CTP_transf_3"/>
    <property type="match status" value="1"/>
</dbReference>
<accession>A0ABU7J3Y9</accession>
<evidence type="ECO:0000313" key="2">
    <source>
        <dbReference type="Proteomes" id="UP001336314"/>
    </source>
</evidence>
<keyword evidence="1" id="KW-0808">Transferase</keyword>
<dbReference type="GO" id="GO:0016779">
    <property type="term" value="F:nucleotidyltransferase activity"/>
    <property type="evidence" value="ECO:0007669"/>
    <property type="project" value="UniProtKB-KW"/>
</dbReference>
<keyword evidence="1" id="KW-0548">Nucleotidyltransferase</keyword>
<protein>
    <submittedName>
        <fullName evidence="1">Pseudaminic acid cytidylyltransferase</fullName>
        <ecNumber evidence="1">2.7.7.81</ecNumber>
    </submittedName>
</protein>
<dbReference type="SUPFAM" id="SSF53448">
    <property type="entry name" value="Nucleotide-diphospho-sugar transferases"/>
    <property type="match status" value="1"/>
</dbReference>
<gene>
    <name evidence="1" type="primary">pseF</name>
    <name evidence="1" type="ORF">QWY20_07005</name>
</gene>
<dbReference type="InterPro" id="IPR003329">
    <property type="entry name" value="Cytidylyl_trans"/>
</dbReference>
<dbReference type="EC" id="2.7.7.81" evidence="1"/>
<dbReference type="EMBL" id="JAUHLI010000006">
    <property type="protein sequence ID" value="MEE2001199.1"/>
    <property type="molecule type" value="Genomic_DNA"/>
</dbReference>
<dbReference type="InterPro" id="IPR029044">
    <property type="entry name" value="Nucleotide-diphossugar_trans"/>
</dbReference>
<sequence>MTIAIIPARGGSKRIPRKNVRLFAGQPMISWPLRMALASGLFERVLVSTDDAEIASVAREEGAEVPFIRPDSLAHDMAATVPVIQHAISELRLPGHELICCLYPTAVFTTADDLREAVQQLQATSADFVMPVTAYTYPLSRALSLDSTGRLAMKAPEYLNSRTQDCDSYYHDVGQFYLGTAAAWMSEKPFYEQMVQGMTIPRYRAHDIDTPDDWQLAEVLFRHLPGLMKTVK</sequence>
<evidence type="ECO:0000313" key="1">
    <source>
        <dbReference type="EMBL" id="MEE2001199.1"/>
    </source>
</evidence>
<organism evidence="1 2">
    <name type="scientific">Alkalimonas cellulosilytica</name>
    <dbReference type="NCBI Taxonomy" id="3058395"/>
    <lineage>
        <taxon>Bacteria</taxon>
        <taxon>Pseudomonadati</taxon>
        <taxon>Pseudomonadota</taxon>
        <taxon>Gammaproteobacteria</taxon>
        <taxon>Alkalimonas</taxon>
    </lineage>
</organism>
<keyword evidence="2" id="KW-1185">Reference proteome</keyword>
<name>A0ABU7J3Y9_9GAMM</name>
<dbReference type="InterPro" id="IPR050793">
    <property type="entry name" value="CMP-NeuNAc_synthase"/>
</dbReference>
<dbReference type="PANTHER" id="PTHR21485:SF6">
    <property type="entry name" value="N-ACYLNEURAMINATE CYTIDYLYLTRANSFERASE-RELATED"/>
    <property type="match status" value="1"/>
</dbReference>
<dbReference type="PANTHER" id="PTHR21485">
    <property type="entry name" value="HAD SUPERFAMILY MEMBERS CMAS AND KDSC"/>
    <property type="match status" value="1"/>
</dbReference>
<dbReference type="Proteomes" id="UP001336314">
    <property type="component" value="Unassembled WGS sequence"/>
</dbReference>
<proteinExistence type="predicted"/>
<dbReference type="NCBIfam" id="TIGR03584">
    <property type="entry name" value="PseF"/>
    <property type="match status" value="1"/>
</dbReference>
<dbReference type="Gene3D" id="3.90.550.10">
    <property type="entry name" value="Spore Coat Polysaccharide Biosynthesis Protein SpsA, Chain A"/>
    <property type="match status" value="1"/>
</dbReference>